<dbReference type="EMBL" id="SHKP01000007">
    <property type="protein sequence ID" value="RZT95098.1"/>
    <property type="molecule type" value="Genomic_DNA"/>
</dbReference>
<dbReference type="InterPro" id="IPR014922">
    <property type="entry name" value="YdhG-like"/>
</dbReference>
<dbReference type="RefSeq" id="WP_130433228.1">
    <property type="nucleotide sequence ID" value="NZ_SHKP01000007.1"/>
</dbReference>
<dbReference type="AlphaFoldDB" id="A0A4Q7VGH9"/>
<proteinExistence type="predicted"/>
<evidence type="ECO:0000259" key="1">
    <source>
        <dbReference type="Pfam" id="PF08818"/>
    </source>
</evidence>
<dbReference type="Pfam" id="PF08818">
    <property type="entry name" value="DUF1801"/>
    <property type="match status" value="1"/>
</dbReference>
<feature type="domain" description="YdhG-like" evidence="1">
    <location>
        <begin position="31"/>
        <end position="121"/>
    </location>
</feature>
<dbReference type="Proteomes" id="UP000293671">
    <property type="component" value="Unassembled WGS sequence"/>
</dbReference>
<protein>
    <recommendedName>
        <fullName evidence="1">YdhG-like domain-containing protein</fullName>
    </recommendedName>
</protein>
<name>A0A4Q7VGH9_9BURK</name>
<evidence type="ECO:0000313" key="3">
    <source>
        <dbReference type="Proteomes" id="UP000293671"/>
    </source>
</evidence>
<sequence length="133" mass="14310">MPALLTFSGAVERDPAIEQWFDARPNELGSIARTWFALMRHCGAEVRELLHDGYPTVCVGDAPFAYVGAFGAHVNVGFFHGAALPDPAGLLEGSGKHMRHVKLRPGLALDGSSLEALVDAAYRDILARLRAAE</sequence>
<evidence type="ECO:0000313" key="2">
    <source>
        <dbReference type="EMBL" id="RZT95098.1"/>
    </source>
</evidence>
<accession>A0A4Q7VGH9</accession>
<organism evidence="2 3">
    <name type="scientific">Rivibacter subsaxonicus</name>
    <dbReference type="NCBI Taxonomy" id="457575"/>
    <lineage>
        <taxon>Bacteria</taxon>
        <taxon>Pseudomonadati</taxon>
        <taxon>Pseudomonadota</taxon>
        <taxon>Betaproteobacteria</taxon>
        <taxon>Burkholderiales</taxon>
        <taxon>Rivibacter</taxon>
    </lineage>
</organism>
<dbReference type="SUPFAM" id="SSF159888">
    <property type="entry name" value="YdhG-like"/>
    <property type="match status" value="1"/>
</dbReference>
<reference evidence="2 3" key="1">
    <citation type="submission" date="2019-02" db="EMBL/GenBank/DDBJ databases">
        <title>Genomic Encyclopedia of Type Strains, Phase IV (KMG-IV): sequencing the most valuable type-strain genomes for metagenomic binning, comparative biology and taxonomic classification.</title>
        <authorList>
            <person name="Goeker M."/>
        </authorList>
    </citation>
    <scope>NUCLEOTIDE SEQUENCE [LARGE SCALE GENOMIC DNA]</scope>
    <source>
        <strain evidence="2 3">DSM 19570</strain>
    </source>
</reference>
<gene>
    <name evidence="2" type="ORF">EV670_2846</name>
</gene>
<dbReference type="OrthoDB" id="7619808at2"/>
<keyword evidence="3" id="KW-1185">Reference proteome</keyword>
<comment type="caution">
    <text evidence="2">The sequence shown here is derived from an EMBL/GenBank/DDBJ whole genome shotgun (WGS) entry which is preliminary data.</text>
</comment>